<accession>A0A8T0H213</accession>
<organism evidence="2 4">
    <name type="scientific">Ceratodon purpureus</name>
    <name type="common">Fire moss</name>
    <name type="synonym">Dicranum purpureum</name>
    <dbReference type="NCBI Taxonomy" id="3225"/>
    <lineage>
        <taxon>Eukaryota</taxon>
        <taxon>Viridiplantae</taxon>
        <taxon>Streptophyta</taxon>
        <taxon>Embryophyta</taxon>
        <taxon>Bryophyta</taxon>
        <taxon>Bryophytina</taxon>
        <taxon>Bryopsida</taxon>
        <taxon>Dicranidae</taxon>
        <taxon>Pseudoditrichales</taxon>
        <taxon>Ditrichaceae</taxon>
        <taxon>Ceratodon</taxon>
    </lineage>
</organism>
<feature type="chain" id="PRO_5036274482" description="Secreted protein" evidence="1">
    <location>
        <begin position="18"/>
        <end position="56"/>
    </location>
</feature>
<dbReference type="AlphaFoldDB" id="A0A8T0H213"/>
<feature type="signal peptide" evidence="1">
    <location>
        <begin position="1"/>
        <end position="17"/>
    </location>
</feature>
<evidence type="ECO:0000313" key="2">
    <source>
        <dbReference type="EMBL" id="KAG0564765.1"/>
    </source>
</evidence>
<protein>
    <recommendedName>
        <fullName evidence="5">Secreted protein</fullName>
    </recommendedName>
</protein>
<keyword evidence="4" id="KW-1185">Reference proteome</keyword>
<sequence>MIDFSLLVVVVVWRVSCRLFVHWGSTCSDCAWSVILPHGSESVVEEAIILSWLCRG</sequence>
<gene>
    <name evidence="2" type="ORF">KC19_8G138100</name>
    <name evidence="3" type="ORF">KC19_8G138500</name>
</gene>
<evidence type="ECO:0000313" key="4">
    <source>
        <dbReference type="Proteomes" id="UP000822688"/>
    </source>
</evidence>
<dbReference type="EMBL" id="CM026429">
    <property type="protein sequence ID" value="KAG0564769.1"/>
    <property type="molecule type" value="Genomic_DNA"/>
</dbReference>
<dbReference type="EMBL" id="CM026429">
    <property type="protein sequence ID" value="KAG0564765.1"/>
    <property type="molecule type" value="Genomic_DNA"/>
</dbReference>
<keyword evidence="1" id="KW-0732">Signal</keyword>
<proteinExistence type="predicted"/>
<evidence type="ECO:0000256" key="1">
    <source>
        <dbReference type="SAM" id="SignalP"/>
    </source>
</evidence>
<dbReference type="Proteomes" id="UP000822688">
    <property type="component" value="Chromosome 8"/>
</dbReference>
<comment type="caution">
    <text evidence="2">The sequence shown here is derived from an EMBL/GenBank/DDBJ whole genome shotgun (WGS) entry which is preliminary data.</text>
</comment>
<reference evidence="2" key="1">
    <citation type="submission" date="2020-06" db="EMBL/GenBank/DDBJ databases">
        <title>WGS assembly of Ceratodon purpureus strain R40.</title>
        <authorList>
            <person name="Carey S.B."/>
            <person name="Jenkins J."/>
            <person name="Shu S."/>
            <person name="Lovell J.T."/>
            <person name="Sreedasyam A."/>
            <person name="Maumus F."/>
            <person name="Tiley G.P."/>
            <person name="Fernandez-Pozo N."/>
            <person name="Barry K."/>
            <person name="Chen C."/>
            <person name="Wang M."/>
            <person name="Lipzen A."/>
            <person name="Daum C."/>
            <person name="Saski C.A."/>
            <person name="Payton A.C."/>
            <person name="Mcbreen J.C."/>
            <person name="Conrad R.E."/>
            <person name="Kollar L.M."/>
            <person name="Olsson S."/>
            <person name="Huttunen S."/>
            <person name="Landis J.B."/>
            <person name="Wickett N.J."/>
            <person name="Johnson M.G."/>
            <person name="Rensing S.A."/>
            <person name="Grimwood J."/>
            <person name="Schmutz J."/>
            <person name="Mcdaniel S.F."/>
        </authorList>
    </citation>
    <scope>NUCLEOTIDE SEQUENCE</scope>
    <source>
        <strain evidence="2">R40</strain>
    </source>
</reference>
<name>A0A8T0H213_CERPU</name>
<evidence type="ECO:0000313" key="3">
    <source>
        <dbReference type="EMBL" id="KAG0564769.1"/>
    </source>
</evidence>
<evidence type="ECO:0008006" key="5">
    <source>
        <dbReference type="Google" id="ProtNLM"/>
    </source>
</evidence>